<dbReference type="InterPro" id="IPR011006">
    <property type="entry name" value="CheY-like_superfamily"/>
</dbReference>
<evidence type="ECO:0000259" key="8">
    <source>
        <dbReference type="PROSITE" id="PS50851"/>
    </source>
</evidence>
<dbReference type="InterPro" id="IPR001789">
    <property type="entry name" value="Sig_transdc_resp-reg_receiver"/>
</dbReference>
<protein>
    <recommendedName>
        <fullName evidence="2">histidine kinase</fullName>
        <ecNumber evidence="2">2.7.13.3</ecNumber>
    </recommendedName>
</protein>
<dbReference type="SUPFAM" id="SSF47384">
    <property type="entry name" value="Homodimeric domain of signal transducing histidine kinase"/>
    <property type="match status" value="1"/>
</dbReference>
<dbReference type="PRINTS" id="PR00344">
    <property type="entry name" value="BCTRLSENSOR"/>
</dbReference>
<dbReference type="InterPro" id="IPR003594">
    <property type="entry name" value="HATPase_dom"/>
</dbReference>
<reference evidence="9 10" key="1">
    <citation type="submission" date="2021-08" db="EMBL/GenBank/DDBJ databases">
        <title>Draft genome sequence of Spirulina subsalsa with high tolerance to salinity and hype-accumulation of phycocyanin.</title>
        <authorList>
            <person name="Pei H."/>
            <person name="Jiang L."/>
        </authorList>
    </citation>
    <scope>NUCLEOTIDE SEQUENCE [LARGE SCALE GENOMIC DNA]</scope>
    <source>
        <strain evidence="9 10">FACHB-351</strain>
    </source>
</reference>
<evidence type="ECO:0000256" key="3">
    <source>
        <dbReference type="ARBA" id="ARBA00022777"/>
    </source>
</evidence>
<dbReference type="Gene3D" id="3.30.565.10">
    <property type="entry name" value="Histidine kinase-like ATPase, C-terminal domain"/>
    <property type="match status" value="1"/>
</dbReference>
<dbReference type="Proteomes" id="UP001526426">
    <property type="component" value="Unassembled WGS sequence"/>
</dbReference>
<dbReference type="Gene3D" id="3.40.50.2300">
    <property type="match status" value="1"/>
</dbReference>
<dbReference type="InterPro" id="IPR004105">
    <property type="entry name" value="CheA-like_dim"/>
</dbReference>
<dbReference type="Pfam" id="PF00072">
    <property type="entry name" value="Response_reg"/>
    <property type="match status" value="1"/>
</dbReference>
<dbReference type="PROSITE" id="PS50851">
    <property type="entry name" value="CHEW"/>
    <property type="match status" value="1"/>
</dbReference>
<dbReference type="PANTHER" id="PTHR43395:SF1">
    <property type="entry name" value="CHEMOTAXIS PROTEIN CHEA"/>
    <property type="match status" value="1"/>
</dbReference>
<keyword evidence="5" id="KW-0597">Phosphoprotein</keyword>
<evidence type="ECO:0000256" key="1">
    <source>
        <dbReference type="ARBA" id="ARBA00000085"/>
    </source>
</evidence>
<dbReference type="InterPro" id="IPR051315">
    <property type="entry name" value="Bact_Chemotaxis_CheA"/>
</dbReference>
<feature type="domain" description="Response regulatory" evidence="7">
    <location>
        <begin position="555"/>
        <end position="672"/>
    </location>
</feature>
<feature type="modified residue" description="4-aspartylphosphate" evidence="5">
    <location>
        <position position="605"/>
    </location>
</feature>
<feature type="domain" description="Histidine kinase" evidence="6">
    <location>
        <begin position="75"/>
        <end position="321"/>
    </location>
</feature>
<organism evidence="9 10">
    <name type="scientific">Spirulina subsalsa FACHB-351</name>
    <dbReference type="NCBI Taxonomy" id="234711"/>
    <lineage>
        <taxon>Bacteria</taxon>
        <taxon>Bacillati</taxon>
        <taxon>Cyanobacteriota</taxon>
        <taxon>Cyanophyceae</taxon>
        <taxon>Spirulinales</taxon>
        <taxon>Spirulinaceae</taxon>
        <taxon>Spirulina</taxon>
    </lineage>
</organism>
<dbReference type="InterPro" id="IPR036061">
    <property type="entry name" value="CheW-like_dom_sf"/>
</dbReference>
<dbReference type="SMART" id="SM00387">
    <property type="entry name" value="HATPase_c"/>
    <property type="match status" value="1"/>
</dbReference>
<dbReference type="PROSITE" id="PS50109">
    <property type="entry name" value="HIS_KIN"/>
    <property type="match status" value="1"/>
</dbReference>
<dbReference type="SMART" id="SM01231">
    <property type="entry name" value="H-kinase_dim"/>
    <property type="match status" value="1"/>
</dbReference>
<dbReference type="SUPFAM" id="SSF55874">
    <property type="entry name" value="ATPase domain of HSP90 chaperone/DNA topoisomerase II/histidine kinase"/>
    <property type="match status" value="1"/>
</dbReference>
<dbReference type="SUPFAM" id="SSF52172">
    <property type="entry name" value="CheY-like"/>
    <property type="match status" value="1"/>
</dbReference>
<dbReference type="EC" id="2.7.13.3" evidence="2"/>
<proteinExistence type="predicted"/>
<evidence type="ECO:0000259" key="7">
    <source>
        <dbReference type="PROSITE" id="PS50110"/>
    </source>
</evidence>
<dbReference type="SMART" id="SM00448">
    <property type="entry name" value="REC"/>
    <property type="match status" value="1"/>
</dbReference>
<keyword evidence="10" id="KW-1185">Reference proteome</keyword>
<keyword evidence="3" id="KW-0808">Transferase</keyword>
<dbReference type="PROSITE" id="PS50110">
    <property type="entry name" value="RESPONSE_REGULATORY"/>
    <property type="match status" value="1"/>
</dbReference>
<evidence type="ECO:0000259" key="6">
    <source>
        <dbReference type="PROSITE" id="PS50109"/>
    </source>
</evidence>
<dbReference type="InterPro" id="IPR004358">
    <property type="entry name" value="Sig_transdc_His_kin-like_C"/>
</dbReference>
<evidence type="ECO:0000313" key="10">
    <source>
        <dbReference type="Proteomes" id="UP001526426"/>
    </source>
</evidence>
<evidence type="ECO:0000256" key="5">
    <source>
        <dbReference type="PROSITE-ProRule" id="PRU00169"/>
    </source>
</evidence>
<sequence length="680" mass="76570">PQPVSTKTLRLELEQLEHINHLVGELLINQNQLTLRDEQFQGAVQKLSDWLKKHRFTLTQLRDYIAEYKNEDQKKLTPTQRLLYSAIEETSQITQATEDINLLSRTTTSTIEREKRISKQLRDNIQSARMVPLKTLLKRFPPMVKQLSFVHKKEVELTLKGTEVMVDKTITENLYDALLHLIRNAFDHGIESPEIRQTLGKPTTGQLEIYAYNQGNRTIIEVRDDGQGLNVDKICQKALSKGLITEVESERIKQLLHPEDRLIELMSRPGFSTADQVSDLSGRGVGLDVVQTQLANIKGYLSVRSFPQQGTIFYVQIRESLMSARLLICRAKNSIYGFVSNEIEQVLIPGDNLRWLAGQKVLDWQQKGEECTIPVYELASLFHYSGHSLTQHQTLLFHESSEQGLSPLLRTPDNVPPVLLLRTTEGLIGLEVDQVIEEQELVIKPISSAIAPPPYLYGCSILADGRLTLILDGAALLQQAQKKGIRVLNATEVRPQFSTPFTVDVSSSPLSTQQLGLFVAPSEDTTETEERRSANIALKGAEGQTPSSPTPAQNTILVVDDSLTERQTLTLILQRNGYKVIQSKDGLEALEALKTTPEVKMILCDIEMPRMNGLEFLSRLQQDKTLAHPPIVMLTSRSRDKFQHIAMSLGAYAYLTKPYLEQEILSTLEEAIHELIPPTH</sequence>
<keyword evidence="3" id="KW-0418">Kinase</keyword>
<dbReference type="Pfam" id="PF02518">
    <property type="entry name" value="HATPase_c"/>
    <property type="match status" value="1"/>
</dbReference>
<dbReference type="Gene3D" id="2.30.30.40">
    <property type="entry name" value="SH3 Domains"/>
    <property type="match status" value="1"/>
</dbReference>
<dbReference type="InterPro" id="IPR036097">
    <property type="entry name" value="HisK_dim/P_sf"/>
</dbReference>
<dbReference type="RefSeq" id="WP_265265243.1">
    <property type="nucleotide sequence ID" value="NZ_JAIHOM010000069.1"/>
</dbReference>
<evidence type="ECO:0000256" key="2">
    <source>
        <dbReference type="ARBA" id="ARBA00012438"/>
    </source>
</evidence>
<dbReference type="CDD" id="cd00156">
    <property type="entry name" value="REC"/>
    <property type="match status" value="1"/>
</dbReference>
<gene>
    <name evidence="9" type="ORF">K4A83_14055</name>
</gene>
<dbReference type="Pfam" id="PF01584">
    <property type="entry name" value="CheW"/>
    <property type="match status" value="1"/>
</dbReference>
<dbReference type="SMART" id="SM00260">
    <property type="entry name" value="CheW"/>
    <property type="match status" value="1"/>
</dbReference>
<evidence type="ECO:0000256" key="4">
    <source>
        <dbReference type="ARBA" id="ARBA00023012"/>
    </source>
</evidence>
<feature type="domain" description="CheW-like" evidence="8">
    <location>
        <begin position="323"/>
        <end position="482"/>
    </location>
</feature>
<dbReference type="SUPFAM" id="SSF50341">
    <property type="entry name" value="CheW-like"/>
    <property type="match status" value="1"/>
</dbReference>
<keyword evidence="4" id="KW-0902">Two-component regulatory system</keyword>
<dbReference type="InterPro" id="IPR002545">
    <property type="entry name" value="CheW-lke_dom"/>
</dbReference>
<dbReference type="PANTHER" id="PTHR43395">
    <property type="entry name" value="SENSOR HISTIDINE KINASE CHEA"/>
    <property type="match status" value="1"/>
</dbReference>
<dbReference type="InterPro" id="IPR005467">
    <property type="entry name" value="His_kinase_dom"/>
</dbReference>
<dbReference type="InterPro" id="IPR036890">
    <property type="entry name" value="HATPase_C_sf"/>
</dbReference>
<comment type="catalytic activity">
    <reaction evidence="1">
        <text>ATP + protein L-histidine = ADP + protein N-phospho-L-histidine.</text>
        <dbReference type="EC" id="2.7.13.3"/>
    </reaction>
</comment>
<accession>A0ABT3L799</accession>
<feature type="non-terminal residue" evidence="9">
    <location>
        <position position="1"/>
    </location>
</feature>
<comment type="caution">
    <text evidence="9">The sequence shown here is derived from an EMBL/GenBank/DDBJ whole genome shotgun (WGS) entry which is preliminary data.</text>
</comment>
<dbReference type="EMBL" id="JAIHOM010000069">
    <property type="protein sequence ID" value="MCW6037388.1"/>
    <property type="molecule type" value="Genomic_DNA"/>
</dbReference>
<evidence type="ECO:0000313" key="9">
    <source>
        <dbReference type="EMBL" id="MCW6037388.1"/>
    </source>
</evidence>
<name>A0ABT3L799_9CYAN</name>